<comment type="caution">
    <text evidence="3">The sequence shown here is derived from an EMBL/GenBank/DDBJ whole genome shotgun (WGS) entry which is preliminary data.</text>
</comment>
<reference evidence="3 4" key="1">
    <citation type="journal article" date="2018" name="Evol. Lett.">
        <title>Horizontal gene cluster transfer increased hallucinogenic mushroom diversity.</title>
        <authorList>
            <person name="Reynolds H.T."/>
            <person name="Vijayakumar V."/>
            <person name="Gluck-Thaler E."/>
            <person name="Korotkin H.B."/>
            <person name="Matheny P.B."/>
            <person name="Slot J.C."/>
        </authorList>
    </citation>
    <scope>NUCLEOTIDE SEQUENCE [LARGE SCALE GENOMIC DNA]</scope>
    <source>
        <strain evidence="3 4">2629</strain>
    </source>
</reference>
<evidence type="ECO:0000313" key="3">
    <source>
        <dbReference type="EMBL" id="PPQ74403.1"/>
    </source>
</evidence>
<dbReference type="OrthoDB" id="3359404at2759"/>
<feature type="transmembrane region" description="Helical" evidence="2">
    <location>
        <begin position="20"/>
        <end position="39"/>
    </location>
</feature>
<organism evidence="3 4">
    <name type="scientific">Panaeolus cyanescens</name>
    <dbReference type="NCBI Taxonomy" id="181874"/>
    <lineage>
        <taxon>Eukaryota</taxon>
        <taxon>Fungi</taxon>
        <taxon>Dikarya</taxon>
        <taxon>Basidiomycota</taxon>
        <taxon>Agaricomycotina</taxon>
        <taxon>Agaricomycetes</taxon>
        <taxon>Agaricomycetidae</taxon>
        <taxon>Agaricales</taxon>
        <taxon>Agaricineae</taxon>
        <taxon>Galeropsidaceae</taxon>
        <taxon>Panaeolus</taxon>
    </lineage>
</organism>
<keyword evidence="2" id="KW-1133">Transmembrane helix</keyword>
<feature type="region of interest" description="Disordered" evidence="1">
    <location>
        <begin position="75"/>
        <end position="104"/>
    </location>
</feature>
<evidence type="ECO:0000256" key="2">
    <source>
        <dbReference type="SAM" id="Phobius"/>
    </source>
</evidence>
<accession>A0A409W7R6</accession>
<keyword evidence="2" id="KW-0812">Transmembrane</keyword>
<proteinExistence type="predicted"/>
<dbReference type="InParanoid" id="A0A409W7R6"/>
<keyword evidence="2" id="KW-0472">Membrane</keyword>
<evidence type="ECO:0000313" key="4">
    <source>
        <dbReference type="Proteomes" id="UP000284842"/>
    </source>
</evidence>
<protein>
    <submittedName>
        <fullName evidence="3">Uncharacterized protein</fullName>
    </submittedName>
</protein>
<evidence type="ECO:0000256" key="1">
    <source>
        <dbReference type="SAM" id="MobiDB-lite"/>
    </source>
</evidence>
<sequence>MFRRLYSTNVKSNHGSLYSQTFPAMIPVFLLGSAVFLGLKLTQSKFAHEKYLQEAHARIQVLEAEVDSLQQQRQIQLDSSSTSSAASAPNNKSEDKKSTRWFWS</sequence>
<name>A0A409W7R6_9AGAR</name>
<gene>
    <name evidence="3" type="ORF">CVT24_001071</name>
</gene>
<dbReference type="AlphaFoldDB" id="A0A409W7R6"/>
<dbReference type="Proteomes" id="UP000284842">
    <property type="component" value="Unassembled WGS sequence"/>
</dbReference>
<feature type="compositionally biased region" description="Low complexity" evidence="1">
    <location>
        <begin position="79"/>
        <end position="88"/>
    </location>
</feature>
<keyword evidence="4" id="KW-1185">Reference proteome</keyword>
<dbReference type="EMBL" id="NHTK01005755">
    <property type="protein sequence ID" value="PPQ74403.1"/>
    <property type="molecule type" value="Genomic_DNA"/>
</dbReference>